<organism evidence="2 3">
    <name type="scientific">Hyunsoonleella aestuarii</name>
    <dbReference type="NCBI Taxonomy" id="912802"/>
    <lineage>
        <taxon>Bacteria</taxon>
        <taxon>Pseudomonadati</taxon>
        <taxon>Bacteroidota</taxon>
        <taxon>Flavobacteriia</taxon>
        <taxon>Flavobacteriales</taxon>
        <taxon>Flavobacteriaceae</taxon>
    </lineage>
</organism>
<evidence type="ECO:0000313" key="3">
    <source>
        <dbReference type="Proteomes" id="UP001500027"/>
    </source>
</evidence>
<dbReference type="InterPro" id="IPR016181">
    <property type="entry name" value="Acyl_CoA_acyltransferase"/>
</dbReference>
<dbReference type="PROSITE" id="PS51186">
    <property type="entry name" value="GNAT"/>
    <property type="match status" value="1"/>
</dbReference>
<evidence type="ECO:0000313" key="2">
    <source>
        <dbReference type="EMBL" id="GAA4268357.1"/>
    </source>
</evidence>
<protein>
    <recommendedName>
        <fullName evidence="1">N-acetyltransferase domain-containing protein</fullName>
    </recommendedName>
</protein>
<dbReference type="InterPro" id="IPR000182">
    <property type="entry name" value="GNAT_dom"/>
</dbReference>
<gene>
    <name evidence="2" type="ORF">GCM10022257_04580</name>
</gene>
<dbReference type="SUPFAM" id="SSF55729">
    <property type="entry name" value="Acyl-CoA N-acyltransferases (Nat)"/>
    <property type="match status" value="1"/>
</dbReference>
<keyword evidence="3" id="KW-1185">Reference proteome</keyword>
<dbReference type="Pfam" id="PF00583">
    <property type="entry name" value="Acetyltransf_1"/>
    <property type="match status" value="1"/>
</dbReference>
<accession>A0ABP8E7X9</accession>
<name>A0ABP8E7X9_9FLAO</name>
<dbReference type="EMBL" id="BAABAV010000001">
    <property type="protein sequence ID" value="GAA4268357.1"/>
    <property type="molecule type" value="Genomic_DNA"/>
</dbReference>
<evidence type="ECO:0000259" key="1">
    <source>
        <dbReference type="PROSITE" id="PS51186"/>
    </source>
</evidence>
<proteinExistence type="predicted"/>
<reference evidence="3" key="1">
    <citation type="journal article" date="2019" name="Int. J. Syst. Evol. Microbiol.">
        <title>The Global Catalogue of Microorganisms (GCM) 10K type strain sequencing project: providing services to taxonomists for standard genome sequencing and annotation.</title>
        <authorList>
            <consortium name="The Broad Institute Genomics Platform"/>
            <consortium name="The Broad Institute Genome Sequencing Center for Infectious Disease"/>
            <person name="Wu L."/>
            <person name="Ma J."/>
        </authorList>
    </citation>
    <scope>NUCLEOTIDE SEQUENCE [LARGE SCALE GENOMIC DNA]</scope>
    <source>
        <strain evidence="3">JCM 17452</strain>
    </source>
</reference>
<dbReference type="Proteomes" id="UP001500027">
    <property type="component" value="Unassembled WGS sequence"/>
</dbReference>
<dbReference type="Gene3D" id="3.40.630.30">
    <property type="match status" value="1"/>
</dbReference>
<dbReference type="RefSeq" id="WP_139001680.1">
    <property type="nucleotide sequence ID" value="NZ_BAABAV010000001.1"/>
</dbReference>
<comment type="caution">
    <text evidence="2">The sequence shown here is derived from an EMBL/GenBank/DDBJ whole genome shotgun (WGS) entry which is preliminary data.</text>
</comment>
<dbReference type="CDD" id="cd04301">
    <property type="entry name" value="NAT_SF"/>
    <property type="match status" value="1"/>
</dbReference>
<sequence>MTPIVRKATLNDLPTLLSFEQGVIKAERPFDPTIKSGNIAYYDISELITNESSEVYVAEIEGEIVASGYAKIKPDRHYLKHTEQGYLGFMYVSENHRGKQLNKLVIDALLTWCKNKNVFEIRLDVYQDNLPAIKAYEKAGFKKHMINMRLDIKNLQRE</sequence>
<feature type="domain" description="N-acetyltransferase" evidence="1">
    <location>
        <begin position="3"/>
        <end position="156"/>
    </location>
</feature>
<dbReference type="PANTHER" id="PTHR43072">
    <property type="entry name" value="N-ACETYLTRANSFERASE"/>
    <property type="match status" value="1"/>
</dbReference>